<dbReference type="RefSeq" id="WP_016864949.1">
    <property type="nucleotide sequence ID" value="NZ_CAWNVR010000118.1"/>
</dbReference>
<accession>A0A2N6JUY3</accession>
<evidence type="ECO:0000313" key="1">
    <source>
        <dbReference type="EMBL" id="PLZ82226.1"/>
    </source>
</evidence>
<organism evidence="1 2">
    <name type="scientific">Fischerella muscicola CCMEE 5323</name>
    <dbReference type="NCBI Taxonomy" id="2019572"/>
    <lineage>
        <taxon>Bacteria</taxon>
        <taxon>Bacillati</taxon>
        <taxon>Cyanobacteriota</taxon>
        <taxon>Cyanophyceae</taxon>
        <taxon>Nostocales</taxon>
        <taxon>Hapalosiphonaceae</taxon>
        <taxon>Fischerella</taxon>
    </lineage>
</organism>
<dbReference type="Proteomes" id="UP000235036">
    <property type="component" value="Unassembled WGS sequence"/>
</dbReference>
<reference evidence="1 2" key="1">
    <citation type="submission" date="2017-08" db="EMBL/GenBank/DDBJ databases">
        <title>Genomes of Fischerella (Mastigocladus) sp. strains.</title>
        <authorList>
            <person name="Miller S.R."/>
        </authorList>
    </citation>
    <scope>NUCLEOTIDE SEQUENCE [LARGE SCALE GENOMIC DNA]</scope>
    <source>
        <strain evidence="1 2">CCMEE 5323</strain>
    </source>
</reference>
<evidence type="ECO:0000313" key="2">
    <source>
        <dbReference type="Proteomes" id="UP000235036"/>
    </source>
</evidence>
<sequence>MQNYSGRHAPLQLGSHAKFNFCFVNSEKFTRKLKTKADWWQVFWLFCLPNLVKVRLSDRFSSLASDRTFVENIYTLVLY</sequence>
<comment type="caution">
    <text evidence="1">The sequence shown here is derived from an EMBL/GenBank/DDBJ whole genome shotgun (WGS) entry which is preliminary data.</text>
</comment>
<dbReference type="EMBL" id="NRQW01000695">
    <property type="protein sequence ID" value="PLZ82226.1"/>
    <property type="molecule type" value="Genomic_DNA"/>
</dbReference>
<dbReference type="AlphaFoldDB" id="A0A2N6JUY3"/>
<gene>
    <name evidence="1" type="ORF">CEN44_27930</name>
</gene>
<protein>
    <submittedName>
        <fullName evidence="1">Uncharacterized protein</fullName>
    </submittedName>
</protein>
<proteinExistence type="predicted"/>
<name>A0A2N6JUY3_FISMU</name>
<keyword evidence="2" id="KW-1185">Reference proteome</keyword>